<evidence type="ECO:0000313" key="3">
    <source>
        <dbReference type="Proteomes" id="UP000799428"/>
    </source>
</evidence>
<feature type="region of interest" description="Disordered" evidence="1">
    <location>
        <begin position="82"/>
        <end position="109"/>
    </location>
</feature>
<dbReference type="Proteomes" id="UP000799428">
    <property type="component" value="Unassembled WGS sequence"/>
</dbReference>
<proteinExistence type="predicted"/>
<protein>
    <submittedName>
        <fullName evidence="2">Uncharacterized protein</fullName>
    </submittedName>
</protein>
<reference evidence="2" key="1">
    <citation type="journal article" date="2020" name="Stud. Mycol.">
        <title>101 Dothideomycetes genomes: a test case for predicting lifestyles and emergence of pathogens.</title>
        <authorList>
            <person name="Haridas S."/>
            <person name="Albert R."/>
            <person name="Binder M."/>
            <person name="Bloem J."/>
            <person name="Labutti K."/>
            <person name="Salamov A."/>
            <person name="Andreopoulos B."/>
            <person name="Baker S."/>
            <person name="Barry K."/>
            <person name="Bills G."/>
            <person name="Bluhm B."/>
            <person name="Cannon C."/>
            <person name="Castanera R."/>
            <person name="Culley D."/>
            <person name="Daum C."/>
            <person name="Ezra D."/>
            <person name="Gonzalez J."/>
            <person name="Henrissat B."/>
            <person name="Kuo A."/>
            <person name="Liang C."/>
            <person name="Lipzen A."/>
            <person name="Lutzoni F."/>
            <person name="Magnuson J."/>
            <person name="Mondo S."/>
            <person name="Nolan M."/>
            <person name="Ohm R."/>
            <person name="Pangilinan J."/>
            <person name="Park H.-J."/>
            <person name="Ramirez L."/>
            <person name="Alfaro M."/>
            <person name="Sun H."/>
            <person name="Tritt A."/>
            <person name="Yoshinaga Y."/>
            <person name="Zwiers L.-H."/>
            <person name="Turgeon B."/>
            <person name="Goodwin S."/>
            <person name="Spatafora J."/>
            <person name="Crous P."/>
            <person name="Grigoriev I."/>
        </authorList>
    </citation>
    <scope>NUCLEOTIDE SEQUENCE</scope>
    <source>
        <strain evidence="2">CBS 279.74</strain>
    </source>
</reference>
<organism evidence="2 3">
    <name type="scientific">Pleomassaria siparia CBS 279.74</name>
    <dbReference type="NCBI Taxonomy" id="1314801"/>
    <lineage>
        <taxon>Eukaryota</taxon>
        <taxon>Fungi</taxon>
        <taxon>Dikarya</taxon>
        <taxon>Ascomycota</taxon>
        <taxon>Pezizomycotina</taxon>
        <taxon>Dothideomycetes</taxon>
        <taxon>Pleosporomycetidae</taxon>
        <taxon>Pleosporales</taxon>
        <taxon>Pleomassariaceae</taxon>
        <taxon>Pleomassaria</taxon>
    </lineage>
</organism>
<dbReference type="OrthoDB" id="5316527at2759"/>
<accession>A0A6G1JXF9</accession>
<feature type="compositionally biased region" description="Basic and acidic residues" evidence="1">
    <location>
        <begin position="82"/>
        <end position="100"/>
    </location>
</feature>
<dbReference type="AlphaFoldDB" id="A0A6G1JXF9"/>
<gene>
    <name evidence="2" type="ORF">K504DRAFT_460436</name>
</gene>
<evidence type="ECO:0000313" key="2">
    <source>
        <dbReference type="EMBL" id="KAF2705170.1"/>
    </source>
</evidence>
<keyword evidence="3" id="KW-1185">Reference proteome</keyword>
<dbReference type="EMBL" id="MU005779">
    <property type="protein sequence ID" value="KAF2705170.1"/>
    <property type="molecule type" value="Genomic_DNA"/>
</dbReference>
<feature type="compositionally biased region" description="Pro residues" evidence="1">
    <location>
        <begin position="286"/>
        <end position="295"/>
    </location>
</feature>
<feature type="region of interest" description="Disordered" evidence="1">
    <location>
        <begin position="264"/>
        <end position="327"/>
    </location>
</feature>
<feature type="compositionally biased region" description="Low complexity" evidence="1">
    <location>
        <begin position="264"/>
        <end position="285"/>
    </location>
</feature>
<evidence type="ECO:0000256" key="1">
    <source>
        <dbReference type="SAM" id="MobiDB-lite"/>
    </source>
</evidence>
<sequence length="419" mass="47943">MFKTRIIRRSFSLFNRAQQNTRFAQNAARHGYETVQVQRVRFRKPLFSRSKLIRFTIGASGTYASIGWLDYKLDEIMGPKRETEKVREKRARRDKEKDPDDAGEPLIFLPTGLSREKPRSYYKGSDPEWQEFVKIAPDRVRLQRIRGELVSIVRNGATKNPQYASRLGKINLTAGMDWLEFKFPDGPPAEFERPGIELTEDGIVRKTTRPVNQLIHHRLDHIFMPTAAAKSLYVDAERKLRRSWRDFKVYMGWEEKRKIERLRTTTSLSRLPTNPQAPTSTTASTTPPPSSPTAPTPNSQQPQPPTSVSPPSKESAPSTEPPDPVYERFGLALPKPTALTLDLTTFRQAFHREQHLMNDKLQPPRGTFIVSGLIEIIGDKAKMTLDVFAAYDPKVGKFVMLKPRTRSYTPYSQRPRGGH</sequence>
<name>A0A6G1JXF9_9PLEO</name>